<reference evidence="1" key="1">
    <citation type="submission" date="2017-09" db="EMBL/GenBank/DDBJ databases">
        <title>Complete Genome Sequence of ansamitocin-producing Bacterium Actinosynnema pretiosum X47.</title>
        <authorList>
            <person name="Cao G."/>
            <person name="Zong G."/>
            <person name="Zhong C."/>
            <person name="Fu J."/>
        </authorList>
    </citation>
    <scope>NUCLEOTIDE SEQUENCE [LARGE SCALE GENOMIC DNA]</scope>
    <source>
        <strain evidence="1">X47</strain>
    </source>
</reference>
<proteinExistence type="predicted"/>
<evidence type="ECO:0008006" key="3">
    <source>
        <dbReference type="Google" id="ProtNLM"/>
    </source>
</evidence>
<sequence>MIWASFRLQRLQLLTLLGLLVVGVAAIALMRSAMLDEFVAKNLTACAALALDACTAEPDVVKDLAHSTSRGSRSPVGPP</sequence>
<keyword evidence="2" id="KW-1185">Reference proteome</keyword>
<evidence type="ECO:0000313" key="1">
    <source>
        <dbReference type="EMBL" id="ATE54781.1"/>
    </source>
</evidence>
<organism evidence="1 2">
    <name type="scientific">Actinosynnema pretiosum</name>
    <dbReference type="NCBI Taxonomy" id="42197"/>
    <lineage>
        <taxon>Bacteria</taxon>
        <taxon>Bacillati</taxon>
        <taxon>Actinomycetota</taxon>
        <taxon>Actinomycetes</taxon>
        <taxon>Pseudonocardiales</taxon>
        <taxon>Pseudonocardiaceae</taxon>
        <taxon>Actinosynnema</taxon>
    </lineage>
</organism>
<accession>A0A290Z6V3</accession>
<evidence type="ECO:0000313" key="2">
    <source>
        <dbReference type="Proteomes" id="UP000218505"/>
    </source>
</evidence>
<dbReference type="EMBL" id="CP023445">
    <property type="protein sequence ID" value="ATE54781.1"/>
    <property type="molecule type" value="Genomic_DNA"/>
</dbReference>
<protein>
    <recommendedName>
        <fullName evidence="3">Two-component system sensor kinase</fullName>
    </recommendedName>
</protein>
<gene>
    <name evidence="1" type="ORF">CNX65_17085</name>
</gene>
<name>A0A290Z6V3_9PSEU</name>
<dbReference type="KEGG" id="apre:CNX65_17085"/>
<dbReference type="AlphaFoldDB" id="A0A290Z6V3"/>
<dbReference type="Proteomes" id="UP000218505">
    <property type="component" value="Chromosome"/>
</dbReference>